<protein>
    <submittedName>
        <fullName evidence="1">Uncharacterized protein</fullName>
    </submittedName>
</protein>
<dbReference type="Proteomes" id="UP000321638">
    <property type="component" value="Unassembled WGS sequence"/>
</dbReference>
<sequence length="88" mass="9594">MIHHIQQAFPTPQPARPRYLMIDGQPRHVRTESDLVDALTDALVDGAIRTGSACEADLIGAGFTRAELAQHLPKARDRAAQALRAKVV</sequence>
<dbReference type="RefSeq" id="WP_147851858.1">
    <property type="nucleotide sequence ID" value="NZ_VDUZ01000065.1"/>
</dbReference>
<dbReference type="EMBL" id="VDUZ01000065">
    <property type="protein sequence ID" value="TXL70134.1"/>
    <property type="molecule type" value="Genomic_DNA"/>
</dbReference>
<accession>A0A5C8P9V6</accession>
<comment type="caution">
    <text evidence="1">The sequence shown here is derived from an EMBL/GenBank/DDBJ whole genome shotgun (WGS) entry which is preliminary data.</text>
</comment>
<name>A0A5C8P9V6_9HYPH</name>
<evidence type="ECO:0000313" key="2">
    <source>
        <dbReference type="Proteomes" id="UP000321638"/>
    </source>
</evidence>
<keyword evidence="2" id="KW-1185">Reference proteome</keyword>
<gene>
    <name evidence="1" type="ORF">FHP25_36030</name>
</gene>
<reference evidence="1 2" key="1">
    <citation type="submission" date="2019-06" db="EMBL/GenBank/DDBJ databases">
        <title>New taxonomy in bacterial strain CC-CFT640, isolated from vineyard.</title>
        <authorList>
            <person name="Lin S.-Y."/>
            <person name="Tsai C.-F."/>
            <person name="Young C.-C."/>
        </authorList>
    </citation>
    <scope>NUCLEOTIDE SEQUENCE [LARGE SCALE GENOMIC DNA]</scope>
    <source>
        <strain evidence="1 2">CC-CFT640</strain>
    </source>
</reference>
<proteinExistence type="predicted"/>
<evidence type="ECO:0000313" key="1">
    <source>
        <dbReference type="EMBL" id="TXL70134.1"/>
    </source>
</evidence>
<dbReference type="AlphaFoldDB" id="A0A5C8P9V6"/>
<organism evidence="1 2">
    <name type="scientific">Vineibacter terrae</name>
    <dbReference type="NCBI Taxonomy" id="2586908"/>
    <lineage>
        <taxon>Bacteria</taxon>
        <taxon>Pseudomonadati</taxon>
        <taxon>Pseudomonadota</taxon>
        <taxon>Alphaproteobacteria</taxon>
        <taxon>Hyphomicrobiales</taxon>
        <taxon>Vineibacter</taxon>
    </lineage>
</organism>